<evidence type="ECO:0000313" key="3">
    <source>
        <dbReference type="Proteomes" id="UP000002624"/>
    </source>
</evidence>
<dbReference type="InterPro" id="IPR027796">
    <property type="entry name" value="OTT_1508_deam-like"/>
</dbReference>
<protein>
    <submittedName>
        <fullName evidence="2">Uncharacterized protein</fullName>
    </submittedName>
</protein>
<dbReference type="HOGENOM" id="CLU_605433_0_0_1"/>
<evidence type="ECO:0000313" key="2">
    <source>
        <dbReference type="EMBL" id="EER41627.1"/>
    </source>
</evidence>
<dbReference type="EMBL" id="GG692423">
    <property type="protein sequence ID" value="EER41627.1"/>
    <property type="molecule type" value="Genomic_DNA"/>
</dbReference>
<dbReference type="AlphaFoldDB" id="C6HDJ3"/>
<organism evidence="2 3">
    <name type="scientific">Ajellomyces capsulatus (strain H143)</name>
    <name type="common">Darling's disease fungus</name>
    <name type="synonym">Histoplasma capsulatum</name>
    <dbReference type="NCBI Taxonomy" id="544712"/>
    <lineage>
        <taxon>Eukaryota</taxon>
        <taxon>Fungi</taxon>
        <taxon>Dikarya</taxon>
        <taxon>Ascomycota</taxon>
        <taxon>Pezizomycotina</taxon>
        <taxon>Eurotiomycetes</taxon>
        <taxon>Eurotiomycetidae</taxon>
        <taxon>Onygenales</taxon>
        <taxon>Ajellomycetaceae</taxon>
        <taxon>Histoplasma</taxon>
    </lineage>
</organism>
<sequence length="502" mass="57275">MSASISNTDCERVVALLTEVSVNTSVPRTCETDLGPIQDRLSKVLDALASLLVSRPTKEVIAVGLQAGSSSNLCYTLTLASNESVTRTTVGHCRRIMKHLKQLGLEFYTLRKNTCHQTALKDMEGERADSSDMDETKFPESLRLMVDSFKADLHKFSMPKFRQRLNKKCGLTTRGAAFHSYVTEIPERDCPIVRRLKDINRILSWVTNILQEHRWEIPENKRDIFLEGMDRISDIVREVFETSNWKVKLANVASAPPFPLEGFLRKISSIPNAIETLIKCAYSPRLYRRFLFEQELEVKSLRNQPRNIKLPPSNQWMEISKQVLANSATDRSLQEEENEENEENGKSENGKEANLPGHSLSLKLSGMDVIRAPVHCECVLALKFLGENRTVRSVQYIGVSKLSCIGCWAFLKALRDNGIAFYTKGSHSKAYFPWKFPDLEMDWAMVPNESQTRITMSFFNNMSQIYAQRLREQKMMRKLSDSTTGSSSGTQRAWRFTMEDFI</sequence>
<dbReference type="Pfam" id="PF14441">
    <property type="entry name" value="OTT_1508_deam"/>
    <property type="match status" value="1"/>
</dbReference>
<dbReference type="VEuPathDB" id="FungiDB:HCDG_04274"/>
<proteinExistence type="predicted"/>
<reference evidence="3" key="1">
    <citation type="submission" date="2009-05" db="EMBL/GenBank/DDBJ databases">
        <title>The genome sequence of Ajellomyces capsulatus strain H143.</title>
        <authorList>
            <person name="Champion M."/>
            <person name="Cuomo C.A."/>
            <person name="Ma L.-J."/>
            <person name="Henn M.R."/>
            <person name="Sil A."/>
            <person name="Goldman B."/>
            <person name="Young S.K."/>
            <person name="Kodira C.D."/>
            <person name="Zeng Q."/>
            <person name="Koehrsen M."/>
            <person name="Alvarado L."/>
            <person name="Berlin A.M."/>
            <person name="Borenstein D."/>
            <person name="Chen Z."/>
            <person name="Engels R."/>
            <person name="Freedman E."/>
            <person name="Gellesch M."/>
            <person name="Goldberg J."/>
            <person name="Griggs A."/>
            <person name="Gujja S."/>
            <person name="Heiman D.I."/>
            <person name="Hepburn T.A."/>
            <person name="Howarth C."/>
            <person name="Jen D."/>
            <person name="Larson L."/>
            <person name="Lewis B."/>
            <person name="Mehta T."/>
            <person name="Park D."/>
            <person name="Pearson M."/>
            <person name="Roberts A."/>
            <person name="Saif S."/>
            <person name="Shea T.D."/>
            <person name="Shenoy N."/>
            <person name="Sisk P."/>
            <person name="Stolte C."/>
            <person name="Sykes S."/>
            <person name="Walk T."/>
            <person name="White J."/>
            <person name="Yandava C."/>
            <person name="Klein B."/>
            <person name="McEwen J.G."/>
            <person name="Puccia R."/>
            <person name="Goldman G.H."/>
            <person name="Felipe M.S."/>
            <person name="Nino-Vega G."/>
            <person name="San-Blas G."/>
            <person name="Taylor J.W."/>
            <person name="Mendoza L."/>
            <person name="Galagan J.E."/>
            <person name="Nusbaum C."/>
            <person name="Birren B.W."/>
        </authorList>
    </citation>
    <scope>NUCLEOTIDE SEQUENCE [LARGE SCALE GENOMIC DNA]</scope>
    <source>
        <strain evidence="3">H143</strain>
    </source>
</reference>
<dbReference type="STRING" id="544712.C6HDJ3"/>
<gene>
    <name evidence="2" type="ORF">HCDG_04274</name>
</gene>
<feature type="region of interest" description="Disordered" evidence="1">
    <location>
        <begin position="328"/>
        <end position="355"/>
    </location>
</feature>
<dbReference type="OrthoDB" id="4184514at2759"/>
<dbReference type="Proteomes" id="UP000002624">
    <property type="component" value="Unassembled WGS sequence"/>
</dbReference>
<accession>C6HDJ3</accession>
<name>C6HDJ3_AJECH</name>
<dbReference type="OMA" id="ETCTIFI"/>
<evidence type="ECO:0000256" key="1">
    <source>
        <dbReference type="SAM" id="MobiDB-lite"/>
    </source>
</evidence>